<accession>A0A381WBL1</accession>
<dbReference type="EMBL" id="UINC01011298">
    <property type="protein sequence ID" value="SVA49919.1"/>
    <property type="molecule type" value="Genomic_DNA"/>
</dbReference>
<feature type="non-terminal residue" evidence="1">
    <location>
        <position position="1"/>
    </location>
</feature>
<sequence>VKEVPLKVKDERMAEDFEHDMHHKGYNLTNETLLKRKKGLSPD</sequence>
<protein>
    <submittedName>
        <fullName evidence="1">Uncharacterized protein</fullName>
    </submittedName>
</protein>
<reference evidence="1" key="1">
    <citation type="submission" date="2018-05" db="EMBL/GenBank/DDBJ databases">
        <authorList>
            <person name="Lanie J.A."/>
            <person name="Ng W.-L."/>
            <person name="Kazmierczak K.M."/>
            <person name="Andrzejewski T.M."/>
            <person name="Davidsen T.M."/>
            <person name="Wayne K.J."/>
            <person name="Tettelin H."/>
            <person name="Glass J.I."/>
            <person name="Rusch D."/>
            <person name="Podicherti R."/>
            <person name="Tsui H.-C.T."/>
            <person name="Winkler M.E."/>
        </authorList>
    </citation>
    <scope>NUCLEOTIDE SEQUENCE</scope>
</reference>
<evidence type="ECO:0000313" key="1">
    <source>
        <dbReference type="EMBL" id="SVA49919.1"/>
    </source>
</evidence>
<gene>
    <name evidence="1" type="ORF">METZ01_LOCUS102773</name>
</gene>
<dbReference type="AlphaFoldDB" id="A0A381WBL1"/>
<name>A0A381WBL1_9ZZZZ</name>
<proteinExistence type="predicted"/>
<organism evidence="1">
    <name type="scientific">marine metagenome</name>
    <dbReference type="NCBI Taxonomy" id="408172"/>
    <lineage>
        <taxon>unclassified sequences</taxon>
        <taxon>metagenomes</taxon>
        <taxon>ecological metagenomes</taxon>
    </lineage>
</organism>